<evidence type="ECO:0000313" key="3">
    <source>
        <dbReference type="Proteomes" id="UP000266723"/>
    </source>
</evidence>
<comment type="caution">
    <text evidence="2">The sequence shown here is derived from an EMBL/GenBank/DDBJ whole genome shotgun (WGS) entry which is preliminary data.</text>
</comment>
<reference evidence="2 3" key="1">
    <citation type="journal article" date="2020" name="BMC Genomics">
        <title>Intraspecific diversification of the crop wild relative Brassica cretica Lam. using demographic model selection.</title>
        <authorList>
            <person name="Kioukis A."/>
            <person name="Michalopoulou V.A."/>
            <person name="Briers L."/>
            <person name="Pirintsos S."/>
            <person name="Studholme D.J."/>
            <person name="Pavlidis P."/>
            <person name="Sarris P.F."/>
        </authorList>
    </citation>
    <scope>NUCLEOTIDE SEQUENCE [LARGE SCALE GENOMIC DNA]</scope>
    <source>
        <strain evidence="3">cv. PFS-1207/04</strain>
    </source>
</reference>
<evidence type="ECO:0000256" key="1">
    <source>
        <dbReference type="SAM" id="MobiDB-lite"/>
    </source>
</evidence>
<proteinExistence type="predicted"/>
<sequence>MAKKRRAKFKGKTICPFHIVHKYTPCSSPASSLNPRSELTGFHVSSSLNDKYRIEQDALSCNAVGRVMLLARVMWRRIGPGDAPRHLGCNCGGALAVSEEEKLQLIDEKPDEQKQKAKLMAEQANGGYGVELSDGFDEGEQSGHKMVSPVGAKSKI</sequence>
<protein>
    <submittedName>
        <fullName evidence="2">Uncharacterized protein</fullName>
    </submittedName>
</protein>
<keyword evidence="3" id="KW-1185">Reference proteome</keyword>
<gene>
    <name evidence="2" type="ORF">DY000_02060108</name>
</gene>
<dbReference type="Proteomes" id="UP000266723">
    <property type="component" value="Unassembled WGS sequence"/>
</dbReference>
<evidence type="ECO:0000313" key="2">
    <source>
        <dbReference type="EMBL" id="KAF3521092.1"/>
    </source>
</evidence>
<feature type="region of interest" description="Disordered" evidence="1">
    <location>
        <begin position="130"/>
        <end position="156"/>
    </location>
</feature>
<name>A0ABQ7B451_BRACR</name>
<dbReference type="EMBL" id="QGKV02001556">
    <property type="protein sequence ID" value="KAF3521092.1"/>
    <property type="molecule type" value="Genomic_DNA"/>
</dbReference>
<organism evidence="2 3">
    <name type="scientific">Brassica cretica</name>
    <name type="common">Mustard</name>
    <dbReference type="NCBI Taxonomy" id="69181"/>
    <lineage>
        <taxon>Eukaryota</taxon>
        <taxon>Viridiplantae</taxon>
        <taxon>Streptophyta</taxon>
        <taxon>Embryophyta</taxon>
        <taxon>Tracheophyta</taxon>
        <taxon>Spermatophyta</taxon>
        <taxon>Magnoliopsida</taxon>
        <taxon>eudicotyledons</taxon>
        <taxon>Gunneridae</taxon>
        <taxon>Pentapetalae</taxon>
        <taxon>rosids</taxon>
        <taxon>malvids</taxon>
        <taxon>Brassicales</taxon>
        <taxon>Brassicaceae</taxon>
        <taxon>Brassiceae</taxon>
        <taxon>Brassica</taxon>
    </lineage>
</organism>
<accession>A0ABQ7B451</accession>